<evidence type="ECO:0000313" key="2">
    <source>
        <dbReference type="EMBL" id="KAK3606531.1"/>
    </source>
</evidence>
<keyword evidence="1" id="KW-0472">Membrane</keyword>
<keyword evidence="1" id="KW-0812">Transmembrane</keyword>
<proteinExistence type="predicted"/>
<dbReference type="EMBL" id="JAEAOA010002346">
    <property type="protein sequence ID" value="KAK3606531.1"/>
    <property type="molecule type" value="Genomic_DNA"/>
</dbReference>
<sequence>MMKLHVEKLFSQLGNPGRYQKVIFMLLALNYLPVVFNHVIMAFFGSTPKHQCYSESYESMLDSQQVTNGNLSYNSSMTTDPSIIVDKRLKECRAEYLFKSGQNVSVVCGVGETGKFKYYKEPRETTIVTDSCATDPVQFYNDKI</sequence>
<dbReference type="AlphaFoldDB" id="A0AAE0TA35"/>
<name>A0AAE0TA35_9BIVA</name>
<evidence type="ECO:0000256" key="1">
    <source>
        <dbReference type="SAM" id="Phobius"/>
    </source>
</evidence>
<protein>
    <submittedName>
        <fullName evidence="2">Uncharacterized protein</fullName>
    </submittedName>
</protein>
<comment type="caution">
    <text evidence="2">The sequence shown here is derived from an EMBL/GenBank/DDBJ whole genome shotgun (WGS) entry which is preliminary data.</text>
</comment>
<feature type="transmembrane region" description="Helical" evidence="1">
    <location>
        <begin position="21"/>
        <end position="44"/>
    </location>
</feature>
<accession>A0AAE0TA35</accession>
<gene>
    <name evidence="2" type="ORF">CHS0354_041490</name>
</gene>
<reference evidence="2" key="2">
    <citation type="journal article" date="2021" name="Genome Biol. Evol.">
        <title>Developing a high-quality reference genome for a parasitic bivalve with doubly uniparental inheritance (Bivalvia: Unionida).</title>
        <authorList>
            <person name="Smith C.H."/>
        </authorList>
    </citation>
    <scope>NUCLEOTIDE SEQUENCE</scope>
    <source>
        <strain evidence="2">CHS0354</strain>
        <tissue evidence="2">Mantle</tissue>
    </source>
</reference>
<reference evidence="2" key="3">
    <citation type="submission" date="2023-05" db="EMBL/GenBank/DDBJ databases">
        <authorList>
            <person name="Smith C.H."/>
        </authorList>
    </citation>
    <scope>NUCLEOTIDE SEQUENCE</scope>
    <source>
        <strain evidence="2">CHS0354</strain>
        <tissue evidence="2">Mantle</tissue>
    </source>
</reference>
<keyword evidence="3" id="KW-1185">Reference proteome</keyword>
<reference evidence="2" key="1">
    <citation type="journal article" date="2021" name="Genome Biol. Evol.">
        <title>A High-Quality Reference Genome for a Parasitic Bivalve with Doubly Uniparental Inheritance (Bivalvia: Unionida).</title>
        <authorList>
            <person name="Smith C.H."/>
        </authorList>
    </citation>
    <scope>NUCLEOTIDE SEQUENCE</scope>
    <source>
        <strain evidence="2">CHS0354</strain>
    </source>
</reference>
<organism evidence="2 3">
    <name type="scientific">Potamilus streckersoni</name>
    <dbReference type="NCBI Taxonomy" id="2493646"/>
    <lineage>
        <taxon>Eukaryota</taxon>
        <taxon>Metazoa</taxon>
        <taxon>Spiralia</taxon>
        <taxon>Lophotrochozoa</taxon>
        <taxon>Mollusca</taxon>
        <taxon>Bivalvia</taxon>
        <taxon>Autobranchia</taxon>
        <taxon>Heteroconchia</taxon>
        <taxon>Palaeoheterodonta</taxon>
        <taxon>Unionida</taxon>
        <taxon>Unionoidea</taxon>
        <taxon>Unionidae</taxon>
        <taxon>Ambleminae</taxon>
        <taxon>Lampsilini</taxon>
        <taxon>Potamilus</taxon>
    </lineage>
</organism>
<dbReference type="Proteomes" id="UP001195483">
    <property type="component" value="Unassembled WGS sequence"/>
</dbReference>
<keyword evidence="1" id="KW-1133">Transmembrane helix</keyword>
<evidence type="ECO:0000313" key="3">
    <source>
        <dbReference type="Proteomes" id="UP001195483"/>
    </source>
</evidence>